<evidence type="ECO:0008006" key="11">
    <source>
        <dbReference type="Google" id="ProtNLM"/>
    </source>
</evidence>
<dbReference type="GO" id="GO:0005794">
    <property type="term" value="C:Golgi apparatus"/>
    <property type="evidence" value="ECO:0007669"/>
    <property type="project" value="TreeGrafter"/>
</dbReference>
<dbReference type="PROSITE" id="PS51382">
    <property type="entry name" value="SPX"/>
    <property type="match status" value="1"/>
</dbReference>
<reference evidence="9" key="1">
    <citation type="submission" date="2020-11" db="EMBL/GenBank/DDBJ databases">
        <authorList>
            <person name="Tran Van P."/>
        </authorList>
    </citation>
    <scope>NUCLEOTIDE SEQUENCE</scope>
</reference>
<evidence type="ECO:0000259" key="8">
    <source>
        <dbReference type="PROSITE" id="PS51382"/>
    </source>
</evidence>
<feature type="transmembrane region" description="Helical" evidence="6">
    <location>
        <begin position="537"/>
        <end position="555"/>
    </location>
</feature>
<protein>
    <recommendedName>
        <fullName evidence="11">Xenotropic and polytropic retrovirus receptor 1</fullName>
    </recommendedName>
</protein>
<keyword evidence="4 6" id="KW-1133">Transmembrane helix</keyword>
<dbReference type="GO" id="GO:0005886">
    <property type="term" value="C:plasma membrane"/>
    <property type="evidence" value="ECO:0007669"/>
    <property type="project" value="TreeGrafter"/>
</dbReference>
<keyword evidence="10" id="KW-1185">Reference proteome</keyword>
<feature type="transmembrane region" description="Helical" evidence="6">
    <location>
        <begin position="410"/>
        <end position="435"/>
    </location>
</feature>
<proteinExistence type="inferred from homology"/>
<dbReference type="AlphaFoldDB" id="A0A7R9FPV8"/>
<dbReference type="InterPro" id="IPR004331">
    <property type="entry name" value="SPX_dom"/>
</dbReference>
<dbReference type="GO" id="GO:0000822">
    <property type="term" value="F:inositol hexakisphosphate binding"/>
    <property type="evidence" value="ECO:0007669"/>
    <property type="project" value="TreeGrafter"/>
</dbReference>
<evidence type="ECO:0000256" key="2">
    <source>
        <dbReference type="ARBA" id="ARBA00009665"/>
    </source>
</evidence>
<feature type="transmembrane region" description="Helical" evidence="6">
    <location>
        <begin position="280"/>
        <end position="301"/>
    </location>
</feature>
<dbReference type="PANTHER" id="PTHR10783:SF103">
    <property type="entry name" value="SOLUTE CARRIER FAMILY 53 MEMBER 1"/>
    <property type="match status" value="1"/>
</dbReference>
<dbReference type="EMBL" id="CAJPEV010002965">
    <property type="protein sequence ID" value="CAG0898548.1"/>
    <property type="molecule type" value="Genomic_DNA"/>
</dbReference>
<name>A0A7R9FPV8_9CRUS</name>
<feature type="domain" description="SPX" evidence="8">
    <location>
        <begin position="1"/>
        <end position="151"/>
    </location>
</feature>
<dbReference type="OrthoDB" id="9970435at2759"/>
<dbReference type="GO" id="GO:0006817">
    <property type="term" value="P:phosphate ion transport"/>
    <property type="evidence" value="ECO:0007669"/>
    <property type="project" value="TreeGrafter"/>
</dbReference>
<feature type="transmembrane region" description="Helical" evidence="6">
    <location>
        <begin position="353"/>
        <end position="374"/>
    </location>
</feature>
<dbReference type="EMBL" id="LR902482">
    <property type="protein sequence ID" value="CAD7250616.1"/>
    <property type="molecule type" value="Genomic_DNA"/>
</dbReference>
<accession>A0A7R9FPV8</accession>
<dbReference type="GO" id="GO:0016036">
    <property type="term" value="P:cellular response to phosphate starvation"/>
    <property type="evidence" value="ECO:0007669"/>
    <property type="project" value="TreeGrafter"/>
</dbReference>
<dbReference type="InterPro" id="IPR004342">
    <property type="entry name" value="EXS_C"/>
</dbReference>
<gene>
    <name evidence="9" type="ORF">DSTB1V02_LOCUS10387</name>
</gene>
<organism evidence="9">
    <name type="scientific">Darwinula stevensoni</name>
    <dbReference type="NCBI Taxonomy" id="69355"/>
    <lineage>
        <taxon>Eukaryota</taxon>
        <taxon>Metazoa</taxon>
        <taxon>Ecdysozoa</taxon>
        <taxon>Arthropoda</taxon>
        <taxon>Crustacea</taxon>
        <taxon>Oligostraca</taxon>
        <taxon>Ostracoda</taxon>
        <taxon>Podocopa</taxon>
        <taxon>Podocopida</taxon>
        <taxon>Darwinulocopina</taxon>
        <taxon>Darwinuloidea</taxon>
        <taxon>Darwinulidae</taxon>
        <taxon>Darwinula</taxon>
    </lineage>
</organism>
<evidence type="ECO:0000313" key="10">
    <source>
        <dbReference type="Proteomes" id="UP000677054"/>
    </source>
</evidence>
<evidence type="ECO:0000256" key="4">
    <source>
        <dbReference type="ARBA" id="ARBA00022989"/>
    </source>
</evidence>
<dbReference type="Proteomes" id="UP000677054">
    <property type="component" value="Unassembled WGS sequence"/>
</dbReference>
<evidence type="ECO:0000256" key="5">
    <source>
        <dbReference type="ARBA" id="ARBA00023136"/>
    </source>
</evidence>
<evidence type="ECO:0000313" key="9">
    <source>
        <dbReference type="EMBL" id="CAD7250616.1"/>
    </source>
</evidence>
<evidence type="ECO:0000256" key="1">
    <source>
        <dbReference type="ARBA" id="ARBA00004141"/>
    </source>
</evidence>
<evidence type="ECO:0000256" key="6">
    <source>
        <dbReference type="SAM" id="Phobius"/>
    </source>
</evidence>
<keyword evidence="3 6" id="KW-0812">Transmembrane</keyword>
<dbReference type="Pfam" id="PF03105">
    <property type="entry name" value="SPX"/>
    <property type="match status" value="1"/>
</dbReference>
<evidence type="ECO:0000256" key="3">
    <source>
        <dbReference type="ARBA" id="ARBA00022692"/>
    </source>
</evidence>
<keyword evidence="5 6" id="KW-0472">Membrane</keyword>
<feature type="transmembrane region" description="Helical" evidence="6">
    <location>
        <begin position="380"/>
        <end position="398"/>
    </location>
</feature>
<dbReference type="PANTHER" id="PTHR10783">
    <property type="entry name" value="XENOTROPIC AND POLYTROPIC RETROVIRUS RECEPTOR 1-RELATED"/>
    <property type="match status" value="1"/>
</dbReference>
<dbReference type="Pfam" id="PF03124">
    <property type="entry name" value="EXS"/>
    <property type="match status" value="1"/>
</dbReference>
<comment type="similarity">
    <text evidence="2">Belongs to the SYG1 (TC 2.A.94) family.</text>
</comment>
<dbReference type="PROSITE" id="PS51380">
    <property type="entry name" value="EXS"/>
    <property type="match status" value="1"/>
</dbReference>
<comment type="subcellular location">
    <subcellularLocation>
        <location evidence="1">Membrane</location>
        <topology evidence="1">Multi-pass membrane protein</topology>
    </subcellularLocation>
</comment>
<feature type="transmembrane region" description="Helical" evidence="6">
    <location>
        <begin position="321"/>
        <end position="341"/>
    </location>
</feature>
<evidence type="ECO:0000259" key="7">
    <source>
        <dbReference type="PROSITE" id="PS51380"/>
    </source>
</evidence>
<feature type="domain" description="EXS" evidence="7">
    <location>
        <begin position="467"/>
        <end position="669"/>
    </location>
</feature>
<sequence>MTMVMKSTIYSALEQAPSAKVENEDAICQYLGNFDKKFFRICEKELLKINTFFLEKLAEATRTYSSLKSELAAAAQAQQEERKSSTKLSMLLSSCSKTTMKPADLKRAFSEFYLSLVRLKNYQTLNSAGFWRILIKHDKTDAGACWYMGHVEPSHFHTNRDINRIISETEIVVIQELEGGNRDSALKWLRVPSLGEHRSPWITFKVEKGSAKMLPSNAFVKYKDDGEQDIAPIGDKNKYYLENYQEVLRRNKCVFWPPNDWEQAEEPSQVLVVQILLLKLYFMIGSVTIGGLLYVSIGDLFSSSFSFSFWALMSMDGDYLVSPHCKLDFFLLIGVNHVLIFELNPRSHISEQHLIGIAGMLGVFWALSGLGYLFSEKLLIPRYVYPSMLIGIMFLFLVNPTHTFMPDARFWLLHSLCRVICAPLFHVTFVDFWLADQLNSLVPALLDLEYFICFHANGYMDAADQSVCISKTWGMRPIVACLPAWFRFAQCLRRYRDTKEAFPHLINAGKYSTTFLVVLFSTLNQLDPNSNQVQHNSFFSLWILASILSSLYTFAWDIKMDWGLLDSNAGDNKFLREEIVYTSPNFYYFAMGENFILRMGWVISVSLTEMGHVHGDLMVTVLAPLEVFRRFIWNFFRLENEFVSNCGDFRSKRDVKFYESIESSSSHECECDDYMSNLETEDELSD</sequence>